<dbReference type="PANTHER" id="PTHR47245">
    <property type="entry name" value="PEPTIDYLPROLYL ISOMERASE"/>
    <property type="match status" value="1"/>
</dbReference>
<dbReference type="InterPro" id="IPR000297">
    <property type="entry name" value="PPIase_PpiC"/>
</dbReference>
<dbReference type="PANTHER" id="PTHR47245:SF2">
    <property type="entry name" value="PEPTIDYL-PROLYL CIS-TRANS ISOMERASE HP_0175-RELATED"/>
    <property type="match status" value="1"/>
</dbReference>
<keyword evidence="1" id="KW-0697">Rotamase</keyword>
<dbReference type="EMBL" id="DF967972">
    <property type="protein sequence ID" value="GAP14039.1"/>
    <property type="molecule type" value="Genomic_DNA"/>
</dbReference>
<sequence>MSNRKISYLILLFLFTLTACNGLGASPATQTPAVPNTDTPAPATPSPTSEPLAARVNGEGILLADYQAELGRFQAALAETGKTATDEEARQRVLDSLVDEMLLAQAATAGGYQSSDADIQSSLDQMTQKIGGAEALTEWQQKNGYTEESFRRAVSRSLASAWQRDQILAAVPTSAEQIHARQILVLSKETADSIHNNLQSGADFATLAEQYDPVTGGDLGWFPRGYLMQPAVEEAAFALQPEQYSPVVQSNIGYHIIQVIEREEHPLAPDALQTLQRKALADWLTQRRAESQIETLLP</sequence>
<evidence type="ECO:0000313" key="6">
    <source>
        <dbReference type="Proteomes" id="UP000055060"/>
    </source>
</evidence>
<accession>A0A0S7B9I6</accession>
<feature type="domain" description="PpiC" evidence="4">
    <location>
        <begin position="175"/>
        <end position="261"/>
    </location>
</feature>
<dbReference type="SUPFAM" id="SSF109998">
    <property type="entry name" value="Triger factor/SurA peptide-binding domain-like"/>
    <property type="match status" value="1"/>
</dbReference>
<evidence type="ECO:0000256" key="3">
    <source>
        <dbReference type="SAM" id="SignalP"/>
    </source>
</evidence>
<proteinExistence type="predicted"/>
<dbReference type="GO" id="GO:0003755">
    <property type="term" value="F:peptidyl-prolyl cis-trans isomerase activity"/>
    <property type="evidence" value="ECO:0007669"/>
    <property type="project" value="UniProtKB-KW"/>
</dbReference>
<organism evidence="5">
    <name type="scientific">Longilinea arvoryzae</name>
    <dbReference type="NCBI Taxonomy" id="360412"/>
    <lineage>
        <taxon>Bacteria</taxon>
        <taxon>Bacillati</taxon>
        <taxon>Chloroflexota</taxon>
        <taxon>Anaerolineae</taxon>
        <taxon>Anaerolineales</taxon>
        <taxon>Anaerolineaceae</taxon>
        <taxon>Longilinea</taxon>
    </lineage>
</organism>
<dbReference type="Proteomes" id="UP000055060">
    <property type="component" value="Unassembled WGS sequence"/>
</dbReference>
<evidence type="ECO:0000313" key="5">
    <source>
        <dbReference type="EMBL" id="GAP14039.1"/>
    </source>
</evidence>
<feature type="compositionally biased region" description="Low complexity" evidence="2">
    <location>
        <begin position="31"/>
        <end position="50"/>
    </location>
</feature>
<protein>
    <submittedName>
        <fullName evidence="5">Parvulin-like peptidyl-prolyl isomerase</fullName>
    </submittedName>
</protein>
<evidence type="ECO:0000256" key="2">
    <source>
        <dbReference type="SAM" id="MobiDB-lite"/>
    </source>
</evidence>
<feature type="chain" id="PRO_5006632852" evidence="3">
    <location>
        <begin position="22"/>
        <end position="298"/>
    </location>
</feature>
<dbReference type="OrthoDB" id="162483at2"/>
<reference evidence="5" key="1">
    <citation type="submission" date="2015-07" db="EMBL/GenBank/DDBJ databases">
        <title>Draft Genome Sequences of Anaerolinea thermolimosa IMO-1, Bellilinea caldifistulae GOMI-1, Leptolinea tardivitalis YMTK-2, Levilinea saccharolytica KIBI-1,Longilinea arvoryzae KOME-1, Previously Described as Members of the Anaerolineaceae (Chloroflexi).</title>
        <authorList>
            <person name="Sekiguchi Y."/>
            <person name="Ohashi A."/>
            <person name="Matsuura N."/>
            <person name="Tourlousse M.D."/>
        </authorList>
    </citation>
    <scope>NUCLEOTIDE SEQUENCE [LARGE SCALE GENOMIC DNA]</scope>
    <source>
        <strain evidence="5">KOME-1</strain>
    </source>
</reference>
<name>A0A0S7B9I6_9CHLR</name>
<dbReference type="InterPro" id="IPR050245">
    <property type="entry name" value="PrsA_foldase"/>
</dbReference>
<dbReference type="AlphaFoldDB" id="A0A0S7B9I6"/>
<gene>
    <name evidence="5" type="ORF">LARV_01799</name>
</gene>
<evidence type="ECO:0000256" key="1">
    <source>
        <dbReference type="PROSITE-ProRule" id="PRU00278"/>
    </source>
</evidence>
<dbReference type="RefSeq" id="WP_083522454.1">
    <property type="nucleotide sequence ID" value="NZ_DF967972.1"/>
</dbReference>
<keyword evidence="3" id="KW-0732">Signal</keyword>
<dbReference type="Pfam" id="PF13624">
    <property type="entry name" value="SurA_N_3"/>
    <property type="match status" value="1"/>
</dbReference>
<keyword evidence="1 5" id="KW-0413">Isomerase</keyword>
<keyword evidence="6" id="KW-1185">Reference proteome</keyword>
<dbReference type="Gene3D" id="1.10.4030.10">
    <property type="entry name" value="Porin chaperone SurA, peptide-binding domain"/>
    <property type="match status" value="1"/>
</dbReference>
<dbReference type="STRING" id="360412.LARV_01799"/>
<feature type="region of interest" description="Disordered" evidence="2">
    <location>
        <begin position="28"/>
        <end position="50"/>
    </location>
</feature>
<dbReference type="PROSITE" id="PS51257">
    <property type="entry name" value="PROKAR_LIPOPROTEIN"/>
    <property type="match status" value="1"/>
</dbReference>
<dbReference type="Pfam" id="PF13616">
    <property type="entry name" value="Rotamase_3"/>
    <property type="match status" value="1"/>
</dbReference>
<feature type="signal peptide" evidence="3">
    <location>
        <begin position="1"/>
        <end position="21"/>
    </location>
</feature>
<dbReference type="InterPro" id="IPR027304">
    <property type="entry name" value="Trigger_fact/SurA_dom_sf"/>
</dbReference>
<evidence type="ECO:0000259" key="4">
    <source>
        <dbReference type="PROSITE" id="PS50198"/>
    </source>
</evidence>
<dbReference type="SUPFAM" id="SSF54534">
    <property type="entry name" value="FKBP-like"/>
    <property type="match status" value="1"/>
</dbReference>
<dbReference type="InterPro" id="IPR046357">
    <property type="entry name" value="PPIase_dom_sf"/>
</dbReference>
<dbReference type="PROSITE" id="PS50198">
    <property type="entry name" value="PPIC_PPIASE_2"/>
    <property type="match status" value="1"/>
</dbReference>
<dbReference type="Gene3D" id="3.10.50.40">
    <property type="match status" value="1"/>
</dbReference>